<keyword evidence="5 11" id="KW-0812">Transmembrane</keyword>
<evidence type="ECO:0000313" key="17">
    <source>
        <dbReference type="Proteomes" id="UP000249524"/>
    </source>
</evidence>
<evidence type="ECO:0000256" key="11">
    <source>
        <dbReference type="PROSITE-ProRule" id="PRU01360"/>
    </source>
</evidence>
<evidence type="ECO:0000256" key="10">
    <source>
        <dbReference type="ARBA" id="ARBA00023237"/>
    </source>
</evidence>
<feature type="chain" id="PRO_5016418881" description="TonB-dependent receptor" evidence="13">
    <location>
        <begin position="25"/>
        <end position="913"/>
    </location>
</feature>
<dbReference type="Pfam" id="PF07715">
    <property type="entry name" value="Plug"/>
    <property type="match status" value="1"/>
</dbReference>
<feature type="signal peptide" evidence="13">
    <location>
        <begin position="1"/>
        <end position="24"/>
    </location>
</feature>
<keyword evidence="3 11" id="KW-1134">Transmembrane beta strand</keyword>
<comment type="caution">
    <text evidence="16">The sequence shown here is derived from an EMBL/GenBank/DDBJ whole genome shotgun (WGS) entry which is preliminary data.</text>
</comment>
<dbReference type="InterPro" id="IPR036942">
    <property type="entry name" value="Beta-barrel_TonB_sf"/>
</dbReference>
<dbReference type="GO" id="GO:0006826">
    <property type="term" value="P:iron ion transport"/>
    <property type="evidence" value="ECO:0007669"/>
    <property type="project" value="UniProtKB-KW"/>
</dbReference>
<dbReference type="RefSeq" id="WP_111278583.1">
    <property type="nucleotide sequence ID" value="NZ_QFYS01000014.1"/>
</dbReference>
<comment type="subcellular location">
    <subcellularLocation>
        <location evidence="1 11">Cell outer membrane</location>
        <topology evidence="1 11">Multi-pass membrane protein</topology>
    </subcellularLocation>
</comment>
<dbReference type="GO" id="GO:0009279">
    <property type="term" value="C:cell outer membrane"/>
    <property type="evidence" value="ECO:0007669"/>
    <property type="project" value="UniProtKB-SubCell"/>
</dbReference>
<evidence type="ECO:0000256" key="6">
    <source>
        <dbReference type="ARBA" id="ARBA00023004"/>
    </source>
</evidence>
<dbReference type="PANTHER" id="PTHR32552">
    <property type="entry name" value="FERRICHROME IRON RECEPTOR-RELATED"/>
    <property type="match status" value="1"/>
</dbReference>
<keyword evidence="13" id="KW-0732">Signal</keyword>
<sequence length="913" mass="98682">MTFKHHLMVSSVLLGVSLASAASAQVNVIEELVVTAEKREQSLQDVPVAISAFTSKQRDLVGISTVQDLTNFTPGFVYQSSNDRSSMRGIGRLTNVHAVDGAVSIYIDGLFTTSTVLAGGPPLDVERVEILRGPQGTLYGRNAIGGTVNVISVRPTEDFYAEVRAIAENYDFTNLQMAVSGPITDGLRFRVSGYKLDQRKGYFKNVNAGLPSEGSKRDEYQVQAQIEADLGENADLWVSYKTLVWHNRGGPGARAGYLNGPYETGRTDPNFSIVYNSAHGYSPETGVNGIVPGSLRQFNGSTTTSNPALVDNHTFNTNIPQRVRLRDVNSLTANFVYHLPTVDVKYVGGIQEYKYDLYGDTDATSVQSYQIPLAPGSICGTVGALFAAGRSSVNCSPLTVNANNGYHYFEYPKWFSHEINISSTHDGPLQWIVGAFYFNEKYTGTGSTADFFLVGPSSLQTPILGARPNPENYWSTGNYALTTRSKAVFGQVDWQATEQVKLTVGLRYTKDKKFGTEYRRIVCNSDACYPGLYPALGLGAFGPGTAANWGSLLGNLTALPAVGQALGLGNALAPLGGLGNGAMDLTDTLAPKSTNGLIEGVKTPSVCTGTGAAQVCRQYVIGPNGIASRELEDTSDAVTGTAGVQWEPDDDTMAYARYSRGYKAFGFSAGGFLADPKADAETVNAYEVGLKKNFGTNLQFNAALFYLDYKNLQAPVAVRVGATNVTQFVNVEKSVSKGAELSVIWRPIDPLRLTVDYGYNPTKIKKSLLLVDVNDNINTGAVSIVGNALPQAPKHKFALNGTYTFDFEPGDLTLGATYLYRSKSYANVFEREYNSAPSWDQVDLRAIWAPEGGKYTVIAYVKNVLNDDGYAAAVAASQRNNSATVASDRFPNGAQVYELTPPRIYGVELQYRF</sequence>
<evidence type="ECO:0000256" key="2">
    <source>
        <dbReference type="ARBA" id="ARBA00022448"/>
    </source>
</evidence>
<dbReference type="Pfam" id="PF00593">
    <property type="entry name" value="TonB_dep_Rec_b-barrel"/>
    <property type="match status" value="1"/>
</dbReference>
<organism evidence="16 17">
    <name type="scientific">Phenylobacterium kunshanense</name>
    <dbReference type="NCBI Taxonomy" id="1445034"/>
    <lineage>
        <taxon>Bacteria</taxon>
        <taxon>Pseudomonadati</taxon>
        <taxon>Pseudomonadota</taxon>
        <taxon>Alphaproteobacteria</taxon>
        <taxon>Caulobacterales</taxon>
        <taxon>Caulobacteraceae</taxon>
        <taxon>Phenylobacterium</taxon>
    </lineage>
</organism>
<keyword evidence="17" id="KW-1185">Reference proteome</keyword>
<dbReference type="PANTHER" id="PTHR32552:SF81">
    <property type="entry name" value="TONB-DEPENDENT OUTER MEMBRANE RECEPTOR"/>
    <property type="match status" value="1"/>
</dbReference>
<dbReference type="InterPro" id="IPR000531">
    <property type="entry name" value="Beta-barrel_TonB"/>
</dbReference>
<feature type="domain" description="TonB-dependent receptor-like beta-barrel" evidence="14">
    <location>
        <begin position="633"/>
        <end position="864"/>
    </location>
</feature>
<gene>
    <name evidence="16" type="ORF">DJ019_20125</name>
</gene>
<evidence type="ECO:0000256" key="7">
    <source>
        <dbReference type="ARBA" id="ARBA00023065"/>
    </source>
</evidence>
<keyword evidence="2 11" id="KW-0813">Transport</keyword>
<keyword evidence="10 11" id="KW-0998">Cell outer membrane</keyword>
<dbReference type="SUPFAM" id="SSF56935">
    <property type="entry name" value="Porins"/>
    <property type="match status" value="1"/>
</dbReference>
<keyword evidence="9 11" id="KW-0472">Membrane</keyword>
<evidence type="ECO:0000313" key="16">
    <source>
        <dbReference type="EMBL" id="RAK62026.1"/>
    </source>
</evidence>
<evidence type="ECO:0008006" key="18">
    <source>
        <dbReference type="Google" id="ProtNLM"/>
    </source>
</evidence>
<evidence type="ECO:0000256" key="1">
    <source>
        <dbReference type="ARBA" id="ARBA00004571"/>
    </source>
</evidence>
<evidence type="ECO:0000259" key="15">
    <source>
        <dbReference type="Pfam" id="PF07715"/>
    </source>
</evidence>
<comment type="similarity">
    <text evidence="11 12">Belongs to the TonB-dependent receptor family.</text>
</comment>
<evidence type="ECO:0000256" key="4">
    <source>
        <dbReference type="ARBA" id="ARBA00022496"/>
    </source>
</evidence>
<dbReference type="PROSITE" id="PS52016">
    <property type="entry name" value="TONB_DEPENDENT_REC_3"/>
    <property type="match status" value="1"/>
</dbReference>
<evidence type="ECO:0000256" key="13">
    <source>
        <dbReference type="SAM" id="SignalP"/>
    </source>
</evidence>
<evidence type="ECO:0000256" key="9">
    <source>
        <dbReference type="ARBA" id="ARBA00023136"/>
    </source>
</evidence>
<dbReference type="InterPro" id="IPR012910">
    <property type="entry name" value="Plug_dom"/>
</dbReference>
<dbReference type="Proteomes" id="UP000249524">
    <property type="component" value="Unassembled WGS sequence"/>
</dbReference>
<reference evidence="16 17" key="1">
    <citation type="submission" date="2018-05" db="EMBL/GenBank/DDBJ databases">
        <authorList>
            <person name="Lanie J.A."/>
            <person name="Ng W.-L."/>
            <person name="Kazmierczak K.M."/>
            <person name="Andrzejewski T.M."/>
            <person name="Davidsen T.M."/>
            <person name="Wayne K.J."/>
            <person name="Tettelin H."/>
            <person name="Glass J.I."/>
            <person name="Rusch D."/>
            <person name="Podicherti R."/>
            <person name="Tsui H.-C.T."/>
            <person name="Winkler M.E."/>
        </authorList>
    </citation>
    <scope>NUCLEOTIDE SEQUENCE [LARGE SCALE GENOMIC DNA]</scope>
    <source>
        <strain evidence="16 17">BUT-10</strain>
    </source>
</reference>
<keyword evidence="8 12" id="KW-0798">TonB box</keyword>
<dbReference type="AlphaFoldDB" id="A0A328B7X9"/>
<keyword evidence="4" id="KW-0410">Iron transport</keyword>
<accession>A0A328B7X9</accession>
<name>A0A328B7X9_9CAUL</name>
<evidence type="ECO:0000256" key="5">
    <source>
        <dbReference type="ARBA" id="ARBA00022692"/>
    </source>
</evidence>
<feature type="domain" description="TonB-dependent receptor plug" evidence="15">
    <location>
        <begin position="43"/>
        <end position="147"/>
    </location>
</feature>
<keyword evidence="6" id="KW-0408">Iron</keyword>
<evidence type="ECO:0000259" key="14">
    <source>
        <dbReference type="Pfam" id="PF00593"/>
    </source>
</evidence>
<protein>
    <recommendedName>
        <fullName evidence="18">TonB-dependent receptor</fullName>
    </recommendedName>
</protein>
<proteinExistence type="inferred from homology"/>
<evidence type="ECO:0000256" key="3">
    <source>
        <dbReference type="ARBA" id="ARBA00022452"/>
    </source>
</evidence>
<dbReference type="Gene3D" id="2.40.170.20">
    <property type="entry name" value="TonB-dependent receptor, beta-barrel domain"/>
    <property type="match status" value="2"/>
</dbReference>
<dbReference type="InterPro" id="IPR039426">
    <property type="entry name" value="TonB-dep_rcpt-like"/>
</dbReference>
<keyword evidence="7" id="KW-0406">Ion transport</keyword>
<dbReference type="OrthoDB" id="7208860at2"/>
<dbReference type="EMBL" id="QFYS01000014">
    <property type="protein sequence ID" value="RAK62026.1"/>
    <property type="molecule type" value="Genomic_DNA"/>
</dbReference>
<evidence type="ECO:0000256" key="8">
    <source>
        <dbReference type="ARBA" id="ARBA00023077"/>
    </source>
</evidence>
<evidence type="ECO:0000256" key="12">
    <source>
        <dbReference type="RuleBase" id="RU003357"/>
    </source>
</evidence>